<comment type="caution">
    <text evidence="1">The sequence shown here is derived from an EMBL/GenBank/DDBJ whole genome shotgun (WGS) entry which is preliminary data.</text>
</comment>
<organism evidence="1 2">
    <name type="scientific">Pleurotus cornucopiae</name>
    <name type="common">Cornucopia mushroom</name>
    <dbReference type="NCBI Taxonomy" id="5321"/>
    <lineage>
        <taxon>Eukaryota</taxon>
        <taxon>Fungi</taxon>
        <taxon>Dikarya</taxon>
        <taxon>Basidiomycota</taxon>
        <taxon>Agaricomycotina</taxon>
        <taxon>Agaricomycetes</taxon>
        <taxon>Agaricomycetidae</taxon>
        <taxon>Agaricales</taxon>
        <taxon>Pleurotineae</taxon>
        <taxon>Pleurotaceae</taxon>
        <taxon>Pleurotus</taxon>
    </lineage>
</organism>
<accession>A0ACB7J6B6</accession>
<dbReference type="Proteomes" id="UP000824881">
    <property type="component" value="Unassembled WGS sequence"/>
</dbReference>
<name>A0ACB7J6B6_PLECO</name>
<evidence type="ECO:0000313" key="2">
    <source>
        <dbReference type="Proteomes" id="UP000824881"/>
    </source>
</evidence>
<reference evidence="1 2" key="1">
    <citation type="journal article" date="2021" name="Appl. Environ. Microbiol.">
        <title>Genetic linkage and physical mapping for an oyster mushroom Pleurotus cornucopiae and QTL analysis for the trait cap color.</title>
        <authorList>
            <person name="Zhang Y."/>
            <person name="Gao W."/>
            <person name="Sonnenberg A."/>
            <person name="Chen Q."/>
            <person name="Zhang J."/>
            <person name="Huang C."/>
        </authorList>
    </citation>
    <scope>NUCLEOTIDE SEQUENCE [LARGE SCALE GENOMIC DNA]</scope>
    <source>
        <tissue evidence="1">Fruiting body</tissue>
    </source>
</reference>
<dbReference type="EMBL" id="WQMT02000002">
    <property type="protein sequence ID" value="KAG9225626.1"/>
    <property type="molecule type" value="Genomic_DNA"/>
</dbReference>
<keyword evidence="2" id="KW-1185">Reference proteome</keyword>
<protein>
    <submittedName>
        <fullName evidence="1">Uncharacterized protein</fullName>
    </submittedName>
</protein>
<gene>
    <name evidence="1" type="ORF">CCMSSC00406_0003129</name>
</gene>
<sequence length="218" mass="24450">MDTTAMDRSAYFRDAGVHSNPDCPVNIQRRRIPPTVKSSKIPAEPRLPVSSELVLLYCGLVAFRQLQRKLDDETAKLCEMVNGLGAADQRGEVLWDSIVYIPDGIIRDLNIPEELHECVQVSEVLQPDGTRQAALCQIAQRVFDGKDPQWYLDPWQWQWTRKGVCSIIYGSNFGTEHARELSTVRILSPEEAKKWAADMNAREAALAGMGVVLRKIGS</sequence>
<evidence type="ECO:0000313" key="1">
    <source>
        <dbReference type="EMBL" id="KAG9225626.1"/>
    </source>
</evidence>
<proteinExistence type="predicted"/>